<evidence type="ECO:0000259" key="14">
    <source>
        <dbReference type="PROSITE" id="PS50011"/>
    </source>
</evidence>
<dbReference type="PANTHER" id="PTHR48056:SF66">
    <property type="entry name" value="LRR RECEPTOR-LIKE SERINE_THREONINE-PROTEIN KINASE FEI 2"/>
    <property type="match status" value="1"/>
</dbReference>
<keyword evidence="4 13" id="KW-0732">Signal</keyword>
<dbReference type="Pfam" id="PF13855">
    <property type="entry name" value="LRR_8"/>
    <property type="match status" value="1"/>
</dbReference>
<dbReference type="InterPro" id="IPR000719">
    <property type="entry name" value="Prot_kinase_dom"/>
</dbReference>
<dbReference type="PANTHER" id="PTHR48056">
    <property type="entry name" value="LRR RECEPTOR-LIKE SERINE/THREONINE-PROTEIN KINASE-RELATED"/>
    <property type="match status" value="1"/>
</dbReference>
<evidence type="ECO:0000256" key="9">
    <source>
        <dbReference type="ARBA" id="ARBA00023136"/>
    </source>
</evidence>
<dbReference type="Pfam" id="PF07714">
    <property type="entry name" value="PK_Tyr_Ser-Thr"/>
    <property type="match status" value="1"/>
</dbReference>
<proteinExistence type="predicted"/>
<evidence type="ECO:0000256" key="7">
    <source>
        <dbReference type="ARBA" id="ARBA00022840"/>
    </source>
</evidence>
<keyword evidence="8 12" id="KW-1133">Transmembrane helix</keyword>
<evidence type="ECO:0000256" key="13">
    <source>
        <dbReference type="SAM" id="SignalP"/>
    </source>
</evidence>
<dbReference type="EMBL" id="LR743591">
    <property type="protein sequence ID" value="CAA2619325.1"/>
    <property type="molecule type" value="Genomic_DNA"/>
</dbReference>
<feature type="signal peptide" evidence="13">
    <location>
        <begin position="1"/>
        <end position="24"/>
    </location>
</feature>
<dbReference type="FunFam" id="3.80.10.10:FF:000101">
    <property type="entry name" value="LRR receptor-like serine/threonine-protein kinase ERECTA"/>
    <property type="match status" value="1"/>
</dbReference>
<dbReference type="InterPro" id="IPR050647">
    <property type="entry name" value="Plant_LRR-RLKs"/>
</dbReference>
<evidence type="ECO:0000256" key="5">
    <source>
        <dbReference type="ARBA" id="ARBA00022737"/>
    </source>
</evidence>
<organism evidence="15">
    <name type="scientific">Spirodela intermedia</name>
    <name type="common">Intermediate duckweed</name>
    <dbReference type="NCBI Taxonomy" id="51605"/>
    <lineage>
        <taxon>Eukaryota</taxon>
        <taxon>Viridiplantae</taxon>
        <taxon>Streptophyta</taxon>
        <taxon>Embryophyta</taxon>
        <taxon>Tracheophyta</taxon>
        <taxon>Spermatophyta</taxon>
        <taxon>Magnoliopsida</taxon>
        <taxon>Liliopsida</taxon>
        <taxon>Araceae</taxon>
        <taxon>Lemnoideae</taxon>
        <taxon>Spirodela</taxon>
    </lineage>
</organism>
<evidence type="ECO:0000256" key="3">
    <source>
        <dbReference type="ARBA" id="ARBA00022692"/>
    </source>
</evidence>
<dbReference type="SUPFAM" id="SSF52058">
    <property type="entry name" value="L domain-like"/>
    <property type="match status" value="1"/>
</dbReference>
<evidence type="ECO:0000313" key="16">
    <source>
        <dbReference type="Proteomes" id="UP001189122"/>
    </source>
</evidence>
<dbReference type="Pfam" id="PF00069">
    <property type="entry name" value="Pkinase"/>
    <property type="match status" value="1"/>
</dbReference>
<dbReference type="InterPro" id="IPR011009">
    <property type="entry name" value="Kinase-like_dom_sf"/>
</dbReference>
<dbReference type="PROSITE" id="PS50011">
    <property type="entry name" value="PROTEIN_KINASE_DOM"/>
    <property type="match status" value="1"/>
</dbReference>
<dbReference type="AlphaFoldDB" id="A0A7I8IPI4"/>
<dbReference type="Pfam" id="PF08263">
    <property type="entry name" value="LRRNT_2"/>
    <property type="match status" value="1"/>
</dbReference>
<evidence type="ECO:0000256" key="1">
    <source>
        <dbReference type="ARBA" id="ARBA00004479"/>
    </source>
</evidence>
<feature type="transmembrane region" description="Helical" evidence="12">
    <location>
        <begin position="255"/>
        <end position="279"/>
    </location>
</feature>
<keyword evidence="10" id="KW-0675">Receptor</keyword>
<keyword evidence="6" id="KW-0547">Nucleotide-binding</keyword>
<dbReference type="GO" id="GO:0005524">
    <property type="term" value="F:ATP binding"/>
    <property type="evidence" value="ECO:0007669"/>
    <property type="project" value="UniProtKB-KW"/>
</dbReference>
<keyword evidence="5" id="KW-0677">Repeat</keyword>
<dbReference type="InterPro" id="IPR032675">
    <property type="entry name" value="LRR_dom_sf"/>
</dbReference>
<keyword evidence="11" id="KW-0325">Glycoprotein</keyword>
<evidence type="ECO:0000313" key="15">
    <source>
        <dbReference type="EMBL" id="CAA2619325.1"/>
    </source>
</evidence>
<dbReference type="EMBL" id="CACRZD030000004">
    <property type="protein sequence ID" value="CAA6659052.1"/>
    <property type="molecule type" value="Genomic_DNA"/>
</dbReference>
<evidence type="ECO:0000256" key="2">
    <source>
        <dbReference type="ARBA" id="ARBA00022614"/>
    </source>
</evidence>
<dbReference type="GO" id="GO:0004672">
    <property type="term" value="F:protein kinase activity"/>
    <property type="evidence" value="ECO:0007669"/>
    <property type="project" value="InterPro"/>
</dbReference>
<dbReference type="Gene3D" id="3.80.10.10">
    <property type="entry name" value="Ribonuclease Inhibitor"/>
    <property type="match status" value="1"/>
</dbReference>
<dbReference type="SUPFAM" id="SSF56112">
    <property type="entry name" value="Protein kinase-like (PK-like)"/>
    <property type="match status" value="1"/>
</dbReference>
<feature type="domain" description="Protein kinase" evidence="14">
    <location>
        <begin position="325"/>
        <end position="572"/>
    </location>
</feature>
<gene>
    <name evidence="15" type="ORF">SI7747_04005492</name>
</gene>
<dbReference type="InterPro" id="IPR001611">
    <property type="entry name" value="Leu-rich_rpt"/>
</dbReference>
<evidence type="ECO:0000256" key="11">
    <source>
        <dbReference type="ARBA" id="ARBA00023180"/>
    </source>
</evidence>
<protein>
    <recommendedName>
        <fullName evidence="14">Protein kinase domain-containing protein</fullName>
    </recommendedName>
</protein>
<evidence type="ECO:0000256" key="6">
    <source>
        <dbReference type="ARBA" id="ARBA00022741"/>
    </source>
</evidence>
<dbReference type="Gene3D" id="3.30.200.20">
    <property type="entry name" value="Phosphorylase Kinase, domain 1"/>
    <property type="match status" value="1"/>
</dbReference>
<evidence type="ECO:0000256" key="12">
    <source>
        <dbReference type="SAM" id="Phobius"/>
    </source>
</evidence>
<reference evidence="15 16" key="1">
    <citation type="submission" date="2019-12" db="EMBL/GenBank/DDBJ databases">
        <authorList>
            <person name="Scholz U."/>
            <person name="Mascher M."/>
            <person name="Fiebig A."/>
        </authorList>
    </citation>
    <scope>NUCLEOTIDE SEQUENCE</scope>
</reference>
<dbReference type="Proteomes" id="UP001189122">
    <property type="component" value="Unassembled WGS sequence"/>
</dbReference>
<evidence type="ECO:0000256" key="4">
    <source>
        <dbReference type="ARBA" id="ARBA00022729"/>
    </source>
</evidence>
<feature type="chain" id="PRO_5029903368" description="Protein kinase domain-containing protein" evidence="13">
    <location>
        <begin position="25"/>
        <end position="582"/>
    </location>
</feature>
<sequence length="582" mass="63398">MGSCVWAVAATVALLISYSSISFALTPDGLVLLDIKEGFLRAAGAKQMPQMLDTWKETDASPCNWTGISCHLPHLTTVRSIDLPYMKLGGLISPALASSRSCRGCKYSLHHNSLHGSIPSEIGSCIELRALYLRANYLKGSIPPEIGHLSRLIILDLSSNLLKGSIPASIGRLTHLRFLNLSTNFLSGEVPDIGVLSTFRNTSFIGNLDLCGRLVQRLCGRPLGFPAMLPQQEGDASLGSAPGSSKKSSHYLNGILIGSMSTIGVALLVVLCVLWICLLSRSEKLSGKYFKVDKQLAEDSSTKLVKFLGDLPYSLSEVMKKLEVLEEGEVLGSGGVGCVYKLTMDDSAIFAVKRIEQRFEGSGEILERQVEILGSVKHINLVKLQGYCRLPSARFLIYDYLALGSLDRYLHEEPPLNWNARLKIALGSARGLAYLHHDCCPRLLHTNIKSSNILLDRSLEPMSPTLALPKYLNDGQVTEKSDVYSFGVLLLELVTGKRPTDPSFVKRGLNIVGWMNTLSEQDLFDDVVDPKCSGIDMESVEAVLDIAAMCTEAGPDDRPTMGGVLQMLEEVVLSPCPSDLDI</sequence>
<keyword evidence="3 12" id="KW-0812">Transmembrane</keyword>
<keyword evidence="9 12" id="KW-0472">Membrane</keyword>
<evidence type="ECO:0000256" key="8">
    <source>
        <dbReference type="ARBA" id="ARBA00022989"/>
    </source>
</evidence>
<accession>A0A7I8IPI4</accession>
<keyword evidence="16" id="KW-1185">Reference proteome</keyword>
<name>A0A7I8IPI4_SPIIN</name>
<dbReference type="InterPro" id="IPR001245">
    <property type="entry name" value="Ser-Thr/Tyr_kinase_cat_dom"/>
</dbReference>
<comment type="subcellular location">
    <subcellularLocation>
        <location evidence="1">Membrane</location>
        <topology evidence="1">Single-pass type I membrane protein</topology>
    </subcellularLocation>
</comment>
<evidence type="ECO:0000256" key="10">
    <source>
        <dbReference type="ARBA" id="ARBA00023170"/>
    </source>
</evidence>
<dbReference type="GO" id="GO:0016020">
    <property type="term" value="C:membrane"/>
    <property type="evidence" value="ECO:0007669"/>
    <property type="project" value="UniProtKB-SubCell"/>
</dbReference>
<dbReference type="Gene3D" id="1.10.510.10">
    <property type="entry name" value="Transferase(Phosphotransferase) domain 1"/>
    <property type="match status" value="2"/>
</dbReference>
<keyword evidence="2" id="KW-0433">Leucine-rich repeat</keyword>
<dbReference type="InterPro" id="IPR013210">
    <property type="entry name" value="LRR_N_plant-typ"/>
</dbReference>
<keyword evidence="7" id="KW-0067">ATP-binding</keyword>